<gene>
    <name evidence="2" type="ORF">SCP_0801930</name>
</gene>
<feature type="region of interest" description="Disordered" evidence="1">
    <location>
        <begin position="60"/>
        <end position="79"/>
    </location>
</feature>
<keyword evidence="3" id="KW-1185">Reference proteome</keyword>
<dbReference type="AlphaFoldDB" id="A0A401GTW9"/>
<dbReference type="Proteomes" id="UP000287166">
    <property type="component" value="Unassembled WGS sequence"/>
</dbReference>
<sequence length="258" mass="27600">MPTKRHAEVFRPPDVTAVLREATYSSLVPIRRSFYAMSPPSAFILIAPRAVNAKKPAAAHLASCPSSPPPSTAPRRQGEPLALSSTFGYLDDVVLRHQDPCRDVHSESVDINAFDSDIPMTNANGTAPDTDTATESVDESSTAMVDTTQVEPTLSTAAVPPSRAEQLEAFITSFLSSRPDFSVPTLLTELENDRMSVEDLADEHGVADLASIFSVPGVSVVVVLCSMSFRPLDSISDDTVCREVLFFSVGSTDEAALA</sequence>
<dbReference type="RefSeq" id="XP_027616585.1">
    <property type="nucleotide sequence ID" value="XM_027760784.1"/>
</dbReference>
<feature type="compositionally biased region" description="Polar residues" evidence="1">
    <location>
        <begin position="119"/>
        <end position="136"/>
    </location>
</feature>
<organism evidence="2 3">
    <name type="scientific">Sparassis crispa</name>
    <dbReference type="NCBI Taxonomy" id="139825"/>
    <lineage>
        <taxon>Eukaryota</taxon>
        <taxon>Fungi</taxon>
        <taxon>Dikarya</taxon>
        <taxon>Basidiomycota</taxon>
        <taxon>Agaricomycotina</taxon>
        <taxon>Agaricomycetes</taxon>
        <taxon>Polyporales</taxon>
        <taxon>Sparassidaceae</taxon>
        <taxon>Sparassis</taxon>
    </lineage>
</organism>
<accession>A0A401GTW9</accession>
<dbReference type="InParanoid" id="A0A401GTW9"/>
<reference evidence="2 3" key="1">
    <citation type="journal article" date="2018" name="Sci. Rep.">
        <title>Genome sequence of the cauliflower mushroom Sparassis crispa (Hanabiratake) and its association with beneficial usage.</title>
        <authorList>
            <person name="Kiyama R."/>
            <person name="Furutani Y."/>
            <person name="Kawaguchi K."/>
            <person name="Nakanishi T."/>
        </authorList>
    </citation>
    <scope>NUCLEOTIDE SEQUENCE [LARGE SCALE GENOMIC DNA]</scope>
</reference>
<name>A0A401GTW9_9APHY</name>
<evidence type="ECO:0000256" key="1">
    <source>
        <dbReference type="SAM" id="MobiDB-lite"/>
    </source>
</evidence>
<dbReference type="EMBL" id="BFAD01000008">
    <property type="protein sequence ID" value="GBE85672.1"/>
    <property type="molecule type" value="Genomic_DNA"/>
</dbReference>
<protein>
    <submittedName>
        <fullName evidence="2">Uncharacterized protein</fullName>
    </submittedName>
</protein>
<feature type="region of interest" description="Disordered" evidence="1">
    <location>
        <begin position="115"/>
        <end position="136"/>
    </location>
</feature>
<dbReference type="GeneID" id="38782589"/>
<proteinExistence type="predicted"/>
<comment type="caution">
    <text evidence="2">The sequence shown here is derived from an EMBL/GenBank/DDBJ whole genome shotgun (WGS) entry which is preliminary data.</text>
</comment>
<evidence type="ECO:0000313" key="3">
    <source>
        <dbReference type="Proteomes" id="UP000287166"/>
    </source>
</evidence>
<evidence type="ECO:0000313" key="2">
    <source>
        <dbReference type="EMBL" id="GBE85672.1"/>
    </source>
</evidence>